<proteinExistence type="predicted"/>
<dbReference type="AlphaFoldDB" id="A0A1S0TUN5"/>
<reference evidence="1" key="1">
    <citation type="submission" date="2012-04" db="EMBL/GenBank/DDBJ databases">
        <title>The Genome Sequence of Loa loa.</title>
        <authorList>
            <consortium name="The Broad Institute Genome Sequencing Platform"/>
            <consortium name="Broad Institute Genome Sequencing Center for Infectious Disease"/>
            <person name="Nutman T.B."/>
            <person name="Fink D.L."/>
            <person name="Russ C."/>
            <person name="Young S."/>
            <person name="Zeng Q."/>
            <person name="Gargeya S."/>
            <person name="Alvarado L."/>
            <person name="Berlin A."/>
            <person name="Chapman S.B."/>
            <person name="Chen Z."/>
            <person name="Freedman E."/>
            <person name="Gellesch M."/>
            <person name="Goldberg J."/>
            <person name="Griggs A."/>
            <person name="Gujja S."/>
            <person name="Heilman E.R."/>
            <person name="Heiman D."/>
            <person name="Howarth C."/>
            <person name="Mehta T."/>
            <person name="Neiman D."/>
            <person name="Pearson M."/>
            <person name="Roberts A."/>
            <person name="Saif S."/>
            <person name="Shea T."/>
            <person name="Shenoy N."/>
            <person name="Sisk P."/>
            <person name="Stolte C."/>
            <person name="Sykes S."/>
            <person name="White J."/>
            <person name="Yandava C."/>
            <person name="Haas B."/>
            <person name="Henn M.R."/>
            <person name="Nusbaum C."/>
            <person name="Birren B."/>
        </authorList>
    </citation>
    <scope>NUCLEOTIDE SEQUENCE [LARGE SCALE GENOMIC DNA]</scope>
</reference>
<dbReference type="RefSeq" id="XP_003143804.1">
    <property type="nucleotide sequence ID" value="XM_003143756.1"/>
</dbReference>
<evidence type="ECO:0000313" key="1">
    <source>
        <dbReference type="EMBL" id="EFO20268.1"/>
    </source>
</evidence>
<dbReference type="GeneID" id="9945648"/>
<gene>
    <name evidence="1" type="ORF">LOAG_08224</name>
</gene>
<name>A0A1S0TUN5_LOALO</name>
<protein>
    <submittedName>
        <fullName evidence="1">Uncharacterized protein</fullName>
    </submittedName>
</protein>
<organism evidence="1">
    <name type="scientific">Loa loa</name>
    <name type="common">Eye worm</name>
    <name type="synonym">Filaria loa</name>
    <dbReference type="NCBI Taxonomy" id="7209"/>
    <lineage>
        <taxon>Eukaryota</taxon>
        <taxon>Metazoa</taxon>
        <taxon>Ecdysozoa</taxon>
        <taxon>Nematoda</taxon>
        <taxon>Chromadorea</taxon>
        <taxon>Rhabditida</taxon>
        <taxon>Spirurina</taxon>
        <taxon>Spiruromorpha</taxon>
        <taxon>Filarioidea</taxon>
        <taxon>Onchocercidae</taxon>
        <taxon>Loa</taxon>
    </lineage>
</organism>
<dbReference type="KEGG" id="loa:LOAG_08224"/>
<dbReference type="EMBL" id="JH712073">
    <property type="protein sequence ID" value="EFO20268.1"/>
    <property type="molecule type" value="Genomic_DNA"/>
</dbReference>
<dbReference type="InParanoid" id="A0A1S0TUN5"/>
<accession>A0A1S0TUN5</accession>
<dbReference type="CTD" id="9945648"/>
<sequence>MFTLDSLHGVLENQTSTDHIISNTPNAARDWPPTKRGLSFQWLAEVHWSELARTSRWFSACEYVNGSGHRDIFARALIILEPPKSYKKAMCKRSRSTDSTFHLRDLKH</sequence>